<dbReference type="EMBL" id="FZNR01000012">
    <property type="protein sequence ID" value="SNS22317.1"/>
    <property type="molecule type" value="Genomic_DNA"/>
</dbReference>
<gene>
    <name evidence="2" type="ORF">SAMN06264365_11235</name>
</gene>
<dbReference type="Gene3D" id="1.20.140.160">
    <property type="match status" value="1"/>
</dbReference>
<evidence type="ECO:0000313" key="2">
    <source>
        <dbReference type="EMBL" id="SNS22317.1"/>
    </source>
</evidence>
<feature type="domain" description="RNA polymerase sigma-70 region 4" evidence="1">
    <location>
        <begin position="312"/>
        <end position="361"/>
    </location>
</feature>
<evidence type="ECO:0000313" key="3">
    <source>
        <dbReference type="Proteomes" id="UP000198415"/>
    </source>
</evidence>
<dbReference type="AlphaFoldDB" id="A0A239CQD1"/>
<dbReference type="SUPFAM" id="SSF88659">
    <property type="entry name" value="Sigma3 and sigma4 domains of RNA polymerase sigma factors"/>
    <property type="match status" value="1"/>
</dbReference>
<dbReference type="InterPro" id="IPR007630">
    <property type="entry name" value="RNA_pol_sigma70_r4"/>
</dbReference>
<dbReference type="Pfam" id="PF04545">
    <property type="entry name" value="Sigma70_r4"/>
    <property type="match status" value="1"/>
</dbReference>
<evidence type="ECO:0000259" key="1">
    <source>
        <dbReference type="Pfam" id="PF04545"/>
    </source>
</evidence>
<organism evidence="2 3">
    <name type="scientific">Actinoplanes regularis</name>
    <dbReference type="NCBI Taxonomy" id="52697"/>
    <lineage>
        <taxon>Bacteria</taxon>
        <taxon>Bacillati</taxon>
        <taxon>Actinomycetota</taxon>
        <taxon>Actinomycetes</taxon>
        <taxon>Micromonosporales</taxon>
        <taxon>Micromonosporaceae</taxon>
        <taxon>Actinoplanes</taxon>
    </lineage>
</organism>
<keyword evidence="3" id="KW-1185">Reference proteome</keyword>
<proteinExistence type="predicted"/>
<accession>A0A239CQD1</accession>
<name>A0A239CQD1_9ACTN</name>
<dbReference type="GO" id="GO:0006352">
    <property type="term" value="P:DNA-templated transcription initiation"/>
    <property type="evidence" value="ECO:0007669"/>
    <property type="project" value="InterPro"/>
</dbReference>
<dbReference type="InterPro" id="IPR013324">
    <property type="entry name" value="RNA_pol_sigma_r3/r4-like"/>
</dbReference>
<sequence>MRAHHHPRDARSASVELVALRRQVAQLSAGPAACAAQRLARDVEGMLEPVWTILSAQGSGEGVGFLRRFGPTEGSELVSELNDHVLQEATHAYGALDLTAPSTAGIWRSISQPSVALLESVRAPGSAVDTDTLEVTVRPFLPDRLLAGQDDTTIVPALRAVLRRWCELARYASGERKETARLTLAAAMLARGAVLDGDTDTVAWFLKRWLGLSPQASRIDGASAALLEGGWVRRRLDHDFSEIVATVSSLRLEINHQHRAHRPVWETQLKGFSVSLLSEPVDASGTELSHTVPTSAVDETDAVDTRVLLKLALATLTEHEQHVVSLIYLGSRTRSDVAHTLGMSASAVDRLVRQSMVKLRAQVSER</sequence>
<dbReference type="Proteomes" id="UP000198415">
    <property type="component" value="Unassembled WGS sequence"/>
</dbReference>
<reference evidence="2 3" key="1">
    <citation type="submission" date="2017-06" db="EMBL/GenBank/DDBJ databases">
        <authorList>
            <person name="Kim H.J."/>
            <person name="Triplett B.A."/>
        </authorList>
    </citation>
    <scope>NUCLEOTIDE SEQUENCE [LARGE SCALE GENOMIC DNA]</scope>
    <source>
        <strain evidence="2 3">DSM 43151</strain>
    </source>
</reference>
<protein>
    <submittedName>
        <fullName evidence="2">Sigma-70, region 4</fullName>
    </submittedName>
</protein>
<dbReference type="GO" id="GO:0003700">
    <property type="term" value="F:DNA-binding transcription factor activity"/>
    <property type="evidence" value="ECO:0007669"/>
    <property type="project" value="InterPro"/>
</dbReference>